<name>A0ABW2IMG0_9PROT</name>
<dbReference type="InterPro" id="IPR036086">
    <property type="entry name" value="ParB/Sulfiredoxin_sf"/>
</dbReference>
<dbReference type="RefSeq" id="WP_382168613.1">
    <property type="nucleotide sequence ID" value="NZ_JBHTBR010000005.1"/>
</dbReference>
<comment type="similarity">
    <text evidence="1">Belongs to the ParB family.</text>
</comment>
<dbReference type="Pfam" id="PF23552">
    <property type="entry name" value="ParB_C"/>
    <property type="match status" value="1"/>
</dbReference>
<dbReference type="InterPro" id="IPR050336">
    <property type="entry name" value="Chromosome_partition/occlusion"/>
</dbReference>
<evidence type="ECO:0000259" key="6">
    <source>
        <dbReference type="SMART" id="SM00470"/>
    </source>
</evidence>
<dbReference type="PANTHER" id="PTHR33375:SF1">
    <property type="entry name" value="CHROMOSOME-PARTITIONING PROTEIN PARB-RELATED"/>
    <property type="match status" value="1"/>
</dbReference>
<evidence type="ECO:0000313" key="8">
    <source>
        <dbReference type="Proteomes" id="UP001596492"/>
    </source>
</evidence>
<comment type="caution">
    <text evidence="7">The sequence shown here is derived from an EMBL/GenBank/DDBJ whole genome shotgun (WGS) entry which is preliminary data.</text>
</comment>
<dbReference type="SUPFAM" id="SSF109709">
    <property type="entry name" value="KorB DNA-binding domain-like"/>
    <property type="match status" value="1"/>
</dbReference>
<feature type="domain" description="ParB-like N-terminal" evidence="6">
    <location>
        <begin position="34"/>
        <end position="126"/>
    </location>
</feature>
<protein>
    <submittedName>
        <fullName evidence="7">ParB/RepB/Spo0J family partition protein</fullName>
    </submittedName>
</protein>
<evidence type="ECO:0000256" key="5">
    <source>
        <dbReference type="SAM" id="MobiDB-lite"/>
    </source>
</evidence>
<proteinExistence type="inferred from homology"/>
<organism evidence="7 8">
    <name type="scientific">Hirschia litorea</name>
    <dbReference type="NCBI Taxonomy" id="1199156"/>
    <lineage>
        <taxon>Bacteria</taxon>
        <taxon>Pseudomonadati</taxon>
        <taxon>Pseudomonadota</taxon>
        <taxon>Alphaproteobacteria</taxon>
        <taxon>Hyphomonadales</taxon>
        <taxon>Hyphomonadaceae</taxon>
        <taxon>Hirschia</taxon>
    </lineage>
</organism>
<dbReference type="PANTHER" id="PTHR33375">
    <property type="entry name" value="CHROMOSOME-PARTITIONING PROTEIN PARB-RELATED"/>
    <property type="match status" value="1"/>
</dbReference>
<dbReference type="EMBL" id="JBHTBR010000005">
    <property type="protein sequence ID" value="MFC7292334.1"/>
    <property type="molecule type" value="Genomic_DNA"/>
</dbReference>
<evidence type="ECO:0000256" key="4">
    <source>
        <dbReference type="ARBA" id="ARBA00025472"/>
    </source>
</evidence>
<dbReference type="InterPro" id="IPR004437">
    <property type="entry name" value="ParB/RepB/Spo0J"/>
</dbReference>
<accession>A0ABW2IMG0</accession>
<feature type="region of interest" description="Disordered" evidence="5">
    <location>
        <begin position="1"/>
        <end position="28"/>
    </location>
</feature>
<dbReference type="CDD" id="cd16393">
    <property type="entry name" value="SPO0J_N"/>
    <property type="match status" value="1"/>
</dbReference>
<dbReference type="Pfam" id="PF17762">
    <property type="entry name" value="HTH_ParB"/>
    <property type="match status" value="1"/>
</dbReference>
<comment type="function">
    <text evidence="4">Involved in chromosome partition. Localize to both poles of the predivisional cell following completion of DNA replication. Binds to the DNA origin of replication.</text>
</comment>
<dbReference type="Gene3D" id="1.10.10.2830">
    <property type="match status" value="1"/>
</dbReference>
<gene>
    <name evidence="7" type="ORF">ACFQS8_11950</name>
</gene>
<dbReference type="InterPro" id="IPR003115">
    <property type="entry name" value="ParB_N"/>
</dbReference>
<dbReference type="InterPro" id="IPR041468">
    <property type="entry name" value="HTH_ParB/Spo0J"/>
</dbReference>
<dbReference type="SMART" id="SM00470">
    <property type="entry name" value="ParB"/>
    <property type="match status" value="1"/>
</dbReference>
<keyword evidence="2" id="KW-0159">Chromosome partition</keyword>
<dbReference type="Pfam" id="PF02195">
    <property type="entry name" value="ParB_N"/>
    <property type="match status" value="1"/>
</dbReference>
<sequence>MDLIGEQAFQPESSSSKPAAGAGHNSGMQKLNASEIPIKSILANPNQPRQTFKEEDLAELEASIRTKGVLQAILVRPDPKVEGKYQIVAGERRWRAATRAGLRTVPAVIRELDELEVLEIGVIENVQRADLNPLEEAEAYQSLIKRFGRTQDMLAEHVGKSRPHIANTLRLLNLPDEARDLIREGRLTAGHARAALGAPDPMLVVERVVKNGMSVRDAEKLAHKFRVAADGDGKEKVAKVSTAHKDVDTEALESDLAHALGLNVEIKHKGSKGGEIKIQYKQLEQLDDVCRRLTSARNAR</sequence>
<dbReference type="InterPro" id="IPR057240">
    <property type="entry name" value="ParB_dimer_C"/>
</dbReference>
<dbReference type="SUPFAM" id="SSF110849">
    <property type="entry name" value="ParB/Sulfiredoxin"/>
    <property type="match status" value="1"/>
</dbReference>
<reference evidence="8" key="1">
    <citation type="journal article" date="2019" name="Int. J. Syst. Evol. Microbiol.">
        <title>The Global Catalogue of Microorganisms (GCM) 10K type strain sequencing project: providing services to taxonomists for standard genome sequencing and annotation.</title>
        <authorList>
            <consortium name="The Broad Institute Genomics Platform"/>
            <consortium name="The Broad Institute Genome Sequencing Center for Infectious Disease"/>
            <person name="Wu L."/>
            <person name="Ma J."/>
        </authorList>
    </citation>
    <scope>NUCLEOTIDE SEQUENCE [LARGE SCALE GENOMIC DNA]</scope>
    <source>
        <strain evidence="8">CCUG 51308</strain>
    </source>
</reference>
<dbReference type="NCBIfam" id="TIGR00180">
    <property type="entry name" value="parB_part"/>
    <property type="match status" value="1"/>
</dbReference>
<evidence type="ECO:0000256" key="1">
    <source>
        <dbReference type="ARBA" id="ARBA00006295"/>
    </source>
</evidence>
<keyword evidence="8" id="KW-1185">Reference proteome</keyword>
<dbReference type="Proteomes" id="UP001596492">
    <property type="component" value="Unassembled WGS sequence"/>
</dbReference>
<keyword evidence="3" id="KW-0238">DNA-binding</keyword>
<evidence type="ECO:0000256" key="3">
    <source>
        <dbReference type="ARBA" id="ARBA00023125"/>
    </source>
</evidence>
<dbReference type="Gene3D" id="3.90.1530.30">
    <property type="match status" value="1"/>
</dbReference>
<evidence type="ECO:0000313" key="7">
    <source>
        <dbReference type="EMBL" id="MFC7292334.1"/>
    </source>
</evidence>
<evidence type="ECO:0000256" key="2">
    <source>
        <dbReference type="ARBA" id="ARBA00022829"/>
    </source>
</evidence>